<dbReference type="RefSeq" id="XP_025431102.1">
    <property type="nucleotide sequence ID" value="XM_025577397.1"/>
</dbReference>
<feature type="domain" description="Methyltransferase" evidence="1">
    <location>
        <begin position="77"/>
        <end position="167"/>
    </location>
</feature>
<dbReference type="CDD" id="cd02440">
    <property type="entry name" value="AdoMet_MTases"/>
    <property type="match status" value="1"/>
</dbReference>
<gene>
    <name evidence="2" type="ORF">BP01DRAFT_382956</name>
</gene>
<dbReference type="Pfam" id="PF13649">
    <property type="entry name" value="Methyltransf_25"/>
    <property type="match status" value="1"/>
</dbReference>
<dbReference type="GO" id="GO:0008168">
    <property type="term" value="F:methyltransferase activity"/>
    <property type="evidence" value="ECO:0007669"/>
    <property type="project" value="UniProtKB-KW"/>
</dbReference>
<dbReference type="OrthoDB" id="506498at2759"/>
<dbReference type="AlphaFoldDB" id="A0A318ZMK3"/>
<dbReference type="PANTHER" id="PTHR43591:SF24">
    <property type="entry name" value="2-METHOXY-6-POLYPRENYL-1,4-BENZOQUINOL METHYLASE, MITOCHONDRIAL"/>
    <property type="match status" value="1"/>
</dbReference>
<dbReference type="InterPro" id="IPR029063">
    <property type="entry name" value="SAM-dependent_MTases_sf"/>
</dbReference>
<dbReference type="EMBL" id="KZ821233">
    <property type="protein sequence ID" value="PYH45120.1"/>
    <property type="molecule type" value="Genomic_DNA"/>
</dbReference>
<dbReference type="GO" id="GO:0032259">
    <property type="term" value="P:methylation"/>
    <property type="evidence" value="ECO:0007669"/>
    <property type="project" value="UniProtKB-KW"/>
</dbReference>
<keyword evidence="2" id="KW-0808">Transferase</keyword>
<reference evidence="2 3" key="1">
    <citation type="submission" date="2016-12" db="EMBL/GenBank/DDBJ databases">
        <title>The genomes of Aspergillus section Nigri reveals drivers in fungal speciation.</title>
        <authorList>
            <consortium name="DOE Joint Genome Institute"/>
            <person name="Vesth T.C."/>
            <person name="Nybo J."/>
            <person name="Theobald S."/>
            <person name="Brandl J."/>
            <person name="Frisvad J.C."/>
            <person name="Nielsen K.F."/>
            <person name="Lyhne E.K."/>
            <person name="Kogle M.E."/>
            <person name="Kuo A."/>
            <person name="Riley R."/>
            <person name="Clum A."/>
            <person name="Nolan M."/>
            <person name="Lipzen A."/>
            <person name="Salamov A."/>
            <person name="Henrissat B."/>
            <person name="Wiebenga A."/>
            <person name="De Vries R.P."/>
            <person name="Grigoriev I.V."/>
            <person name="Mortensen U.H."/>
            <person name="Andersen M.R."/>
            <person name="Baker S.E."/>
        </authorList>
    </citation>
    <scope>NUCLEOTIDE SEQUENCE [LARGE SCALE GENOMIC DNA]</scope>
    <source>
        <strain evidence="2 3">JOP 1030-1</strain>
    </source>
</reference>
<accession>A0A318ZMK3</accession>
<dbReference type="PANTHER" id="PTHR43591">
    <property type="entry name" value="METHYLTRANSFERASE"/>
    <property type="match status" value="1"/>
</dbReference>
<evidence type="ECO:0000313" key="3">
    <source>
        <dbReference type="Proteomes" id="UP000248349"/>
    </source>
</evidence>
<protein>
    <submittedName>
        <fullName evidence="2">S-adenosyl-L-methionine-dependent methyltransferase</fullName>
    </submittedName>
</protein>
<evidence type="ECO:0000313" key="2">
    <source>
        <dbReference type="EMBL" id="PYH45120.1"/>
    </source>
</evidence>
<dbReference type="STRING" id="1450539.A0A318ZMK3"/>
<name>A0A318ZMK3_9EURO</name>
<dbReference type="SUPFAM" id="SSF53335">
    <property type="entry name" value="S-adenosyl-L-methionine-dependent methyltransferases"/>
    <property type="match status" value="1"/>
</dbReference>
<evidence type="ECO:0000259" key="1">
    <source>
        <dbReference type="Pfam" id="PF13649"/>
    </source>
</evidence>
<dbReference type="Proteomes" id="UP000248349">
    <property type="component" value="Unassembled WGS sequence"/>
</dbReference>
<dbReference type="InterPro" id="IPR041698">
    <property type="entry name" value="Methyltransf_25"/>
</dbReference>
<dbReference type="Gene3D" id="3.40.50.150">
    <property type="entry name" value="Vaccinia Virus protein VP39"/>
    <property type="match status" value="1"/>
</dbReference>
<organism evidence="2 3">
    <name type="scientific">Aspergillus saccharolyticus JOP 1030-1</name>
    <dbReference type="NCBI Taxonomy" id="1450539"/>
    <lineage>
        <taxon>Eukaryota</taxon>
        <taxon>Fungi</taxon>
        <taxon>Dikarya</taxon>
        <taxon>Ascomycota</taxon>
        <taxon>Pezizomycotina</taxon>
        <taxon>Eurotiomycetes</taxon>
        <taxon>Eurotiomycetidae</taxon>
        <taxon>Eurotiales</taxon>
        <taxon>Aspergillaceae</taxon>
        <taxon>Aspergillus</taxon>
        <taxon>Aspergillus subgen. Circumdati</taxon>
    </lineage>
</organism>
<dbReference type="GeneID" id="37078626"/>
<proteinExistence type="predicted"/>
<keyword evidence="3" id="KW-1185">Reference proteome</keyword>
<sequence>MTSPDSQTEDLDEKFLQLLTVHGRDFQSYSIDNNICFQPVDDDEVERLELQHRVFDKVFDDRLIFPPLPNNGNPKRILDCGHGTGAWAVQVAEQYPQCEVIGVDISPQMSPDFAPDNLWFQVDDLNRSFTFPSDNFDLVHSRMLATGIDRDRWPSYIRDIKRVLKPGSWVQMVEMYFNVQSDNGSLTESHALRQWSTKFMQSLNDKKDLRVGTRLKELLLAAGMDHVDARMIPLPLSGWPTEPRAQDIGAANLESTRQMLPALALYPLTQRLRVPYDEFQQLISRAQEEAGTLGLKAYFPLYVCIGRKPS</sequence>
<keyword evidence="2" id="KW-0489">Methyltransferase</keyword>